<dbReference type="InterPro" id="IPR043502">
    <property type="entry name" value="DNA/RNA_pol_sf"/>
</dbReference>
<protein>
    <submittedName>
        <fullName evidence="1">Uncharacterized protein</fullName>
    </submittedName>
</protein>
<feature type="non-terminal residue" evidence="1">
    <location>
        <position position="1"/>
    </location>
</feature>
<evidence type="ECO:0000313" key="1">
    <source>
        <dbReference type="EMBL" id="MCI52446.1"/>
    </source>
</evidence>
<evidence type="ECO:0000313" key="2">
    <source>
        <dbReference type="Proteomes" id="UP000265520"/>
    </source>
</evidence>
<dbReference type="Gene3D" id="3.10.10.10">
    <property type="entry name" value="HIV Type 1 Reverse Transcriptase, subunit A, domain 1"/>
    <property type="match status" value="1"/>
</dbReference>
<sequence length="76" mass="8295">RDVTTFNTCWMDVEVSVELRMGFIMPSVSPRGAPVLLVKKKDGLGAIKDYKGLLEVTKWIGSSVGCGRSEMSSVDD</sequence>
<keyword evidence="2" id="KW-1185">Reference proteome</keyword>
<name>A0A392SX40_9FABA</name>
<comment type="caution">
    <text evidence="1">The sequence shown here is derived from an EMBL/GenBank/DDBJ whole genome shotgun (WGS) entry which is preliminary data.</text>
</comment>
<reference evidence="1 2" key="1">
    <citation type="journal article" date="2018" name="Front. Plant Sci.">
        <title>Red Clover (Trifolium pratense) and Zigzag Clover (T. medium) - A Picture of Genomic Similarities and Differences.</title>
        <authorList>
            <person name="Dluhosova J."/>
            <person name="Istvanek J."/>
            <person name="Nedelnik J."/>
            <person name="Repkova J."/>
        </authorList>
    </citation>
    <scope>NUCLEOTIDE SEQUENCE [LARGE SCALE GENOMIC DNA]</scope>
    <source>
        <strain evidence="2">cv. 10/8</strain>
        <tissue evidence="1">Leaf</tissue>
    </source>
</reference>
<accession>A0A392SX40</accession>
<dbReference type="Proteomes" id="UP000265520">
    <property type="component" value="Unassembled WGS sequence"/>
</dbReference>
<proteinExistence type="predicted"/>
<dbReference type="AlphaFoldDB" id="A0A392SX40"/>
<dbReference type="SUPFAM" id="SSF56672">
    <property type="entry name" value="DNA/RNA polymerases"/>
    <property type="match status" value="1"/>
</dbReference>
<dbReference type="EMBL" id="LXQA010447327">
    <property type="protein sequence ID" value="MCI52446.1"/>
    <property type="molecule type" value="Genomic_DNA"/>
</dbReference>
<organism evidence="1 2">
    <name type="scientific">Trifolium medium</name>
    <dbReference type="NCBI Taxonomy" id="97028"/>
    <lineage>
        <taxon>Eukaryota</taxon>
        <taxon>Viridiplantae</taxon>
        <taxon>Streptophyta</taxon>
        <taxon>Embryophyta</taxon>
        <taxon>Tracheophyta</taxon>
        <taxon>Spermatophyta</taxon>
        <taxon>Magnoliopsida</taxon>
        <taxon>eudicotyledons</taxon>
        <taxon>Gunneridae</taxon>
        <taxon>Pentapetalae</taxon>
        <taxon>rosids</taxon>
        <taxon>fabids</taxon>
        <taxon>Fabales</taxon>
        <taxon>Fabaceae</taxon>
        <taxon>Papilionoideae</taxon>
        <taxon>50 kb inversion clade</taxon>
        <taxon>NPAAA clade</taxon>
        <taxon>Hologalegina</taxon>
        <taxon>IRL clade</taxon>
        <taxon>Trifolieae</taxon>
        <taxon>Trifolium</taxon>
    </lineage>
</organism>